<accession>A0A6G1FH00</accession>
<evidence type="ECO:0000313" key="2">
    <source>
        <dbReference type="EMBL" id="KAF0936196.1"/>
    </source>
</evidence>
<dbReference type="AlphaFoldDB" id="A0A6G1FH00"/>
<protein>
    <submittedName>
        <fullName evidence="2">Uncharacterized protein</fullName>
    </submittedName>
</protein>
<feature type="region of interest" description="Disordered" evidence="1">
    <location>
        <begin position="63"/>
        <end position="88"/>
    </location>
</feature>
<sequence length="123" mass="14152">MVTANDHSVQSALVVQQVAVEQTQVPTNNNPFVPSMNNTLTEEQRDNMQQLNWILEFTSKPVQVSPPAKRKRRSRKASTPVVDDMVRRSTRRFKPEGFKLEILEIHRKPRKSKKVLTSAELET</sequence>
<dbReference type="Proteomes" id="UP000479710">
    <property type="component" value="Unassembled WGS sequence"/>
</dbReference>
<gene>
    <name evidence="2" type="ORF">E2562_039484</name>
</gene>
<organism evidence="2 3">
    <name type="scientific">Oryza meyeriana var. granulata</name>
    <dbReference type="NCBI Taxonomy" id="110450"/>
    <lineage>
        <taxon>Eukaryota</taxon>
        <taxon>Viridiplantae</taxon>
        <taxon>Streptophyta</taxon>
        <taxon>Embryophyta</taxon>
        <taxon>Tracheophyta</taxon>
        <taxon>Spermatophyta</taxon>
        <taxon>Magnoliopsida</taxon>
        <taxon>Liliopsida</taxon>
        <taxon>Poales</taxon>
        <taxon>Poaceae</taxon>
        <taxon>BOP clade</taxon>
        <taxon>Oryzoideae</taxon>
        <taxon>Oryzeae</taxon>
        <taxon>Oryzinae</taxon>
        <taxon>Oryza</taxon>
        <taxon>Oryza meyeriana</taxon>
    </lineage>
</organism>
<proteinExistence type="predicted"/>
<reference evidence="2 3" key="1">
    <citation type="submission" date="2019-11" db="EMBL/GenBank/DDBJ databases">
        <title>Whole genome sequence of Oryza granulata.</title>
        <authorList>
            <person name="Li W."/>
        </authorList>
    </citation>
    <scope>NUCLEOTIDE SEQUENCE [LARGE SCALE GENOMIC DNA]</scope>
    <source>
        <strain evidence="3">cv. Menghai</strain>
        <tissue evidence="2">Leaf</tissue>
    </source>
</reference>
<dbReference type="EMBL" id="SPHZ02000001">
    <property type="protein sequence ID" value="KAF0936196.1"/>
    <property type="molecule type" value="Genomic_DNA"/>
</dbReference>
<evidence type="ECO:0000256" key="1">
    <source>
        <dbReference type="SAM" id="MobiDB-lite"/>
    </source>
</evidence>
<keyword evidence="3" id="KW-1185">Reference proteome</keyword>
<name>A0A6G1FH00_9ORYZ</name>
<comment type="caution">
    <text evidence="2">The sequence shown here is derived from an EMBL/GenBank/DDBJ whole genome shotgun (WGS) entry which is preliminary data.</text>
</comment>
<evidence type="ECO:0000313" key="3">
    <source>
        <dbReference type="Proteomes" id="UP000479710"/>
    </source>
</evidence>